<protein>
    <recommendedName>
        <fullName evidence="3">Sulfur carrier protein FdhD</fullName>
    </recommendedName>
</protein>
<dbReference type="SUPFAM" id="SSF53927">
    <property type="entry name" value="Cytidine deaminase-like"/>
    <property type="match status" value="1"/>
</dbReference>
<dbReference type="GO" id="GO:0005737">
    <property type="term" value="C:cytoplasm"/>
    <property type="evidence" value="ECO:0007669"/>
    <property type="project" value="UniProtKB-SubCell"/>
</dbReference>
<evidence type="ECO:0000313" key="4">
    <source>
        <dbReference type="EMBL" id="UUX48967.1"/>
    </source>
</evidence>
<comment type="function">
    <text evidence="3">Required for formate dehydrogenase (FDH) activity. Acts as a sulfur carrier protein that transfers sulfur from IscS to the molybdenum cofactor prior to its insertion into FDH.</text>
</comment>
<dbReference type="PANTHER" id="PTHR30592:SF1">
    <property type="entry name" value="SULFUR CARRIER PROTEIN FDHD"/>
    <property type="match status" value="1"/>
</dbReference>
<keyword evidence="5" id="KW-1185">Reference proteome</keyword>
<evidence type="ECO:0000256" key="2">
    <source>
        <dbReference type="ARBA" id="ARBA00023150"/>
    </source>
</evidence>
<evidence type="ECO:0000256" key="3">
    <source>
        <dbReference type="HAMAP-Rule" id="MF_00187"/>
    </source>
</evidence>
<proteinExistence type="inferred from homology"/>
<dbReference type="PIRSF" id="PIRSF015626">
    <property type="entry name" value="FdhD"/>
    <property type="match status" value="1"/>
</dbReference>
<organism evidence="4 5">
    <name type="scientific">Nisaea acidiphila</name>
    <dbReference type="NCBI Taxonomy" id="1862145"/>
    <lineage>
        <taxon>Bacteria</taxon>
        <taxon>Pseudomonadati</taxon>
        <taxon>Pseudomonadota</taxon>
        <taxon>Alphaproteobacteria</taxon>
        <taxon>Rhodospirillales</taxon>
        <taxon>Thalassobaculaceae</taxon>
        <taxon>Nisaea</taxon>
    </lineage>
</organism>
<reference evidence="4" key="1">
    <citation type="submission" date="2022-08" db="EMBL/GenBank/DDBJ databases">
        <title>Nisaea acidiphila sp. nov., isolated from a marine algal debris and emended description of the genus Nisaea Urios et al. 2008.</title>
        <authorList>
            <person name="Kwon K."/>
        </authorList>
    </citation>
    <scope>NUCLEOTIDE SEQUENCE</scope>
    <source>
        <strain evidence="4">MEBiC11861</strain>
    </source>
</reference>
<dbReference type="InterPro" id="IPR016193">
    <property type="entry name" value="Cytidine_deaminase-like"/>
</dbReference>
<name>A0A9J7AP33_9PROT</name>
<accession>A0A9J7AP33</accession>
<dbReference type="Proteomes" id="UP001060336">
    <property type="component" value="Chromosome"/>
</dbReference>
<comment type="similarity">
    <text evidence="3">Belongs to the FdhD family.</text>
</comment>
<evidence type="ECO:0000313" key="5">
    <source>
        <dbReference type="Proteomes" id="UP001060336"/>
    </source>
</evidence>
<sequence length="275" mass="28758">MRMVSTMARPADVSRDVWGTITGTGRRSGPARWSLAEETPVAILVNGEHFAVVMATPADLEDFALGFAMNEGIVRDPSGLLRLAIAEAADGFVVNLRVSEEDAFRGEARRRNLPARASCGICGAQTLAAAVPALPKVRGILPRTEAVLSAFAAFPGFQDMRRENRSTHAAALCDADGTILVVREDIGRHSALDKVAGAAARLGPDVSRCFLLLSSRIGFEMVQKAAAIGVPFVAAASAPSGLSLRVAAEAGLTLAVAAEGALMIFDHLTVEEPAA</sequence>
<dbReference type="InterPro" id="IPR003786">
    <property type="entry name" value="FdhD"/>
</dbReference>
<dbReference type="NCBIfam" id="TIGR00129">
    <property type="entry name" value="fdhD_narQ"/>
    <property type="match status" value="1"/>
</dbReference>
<keyword evidence="2 3" id="KW-0501">Molybdenum cofactor biosynthesis</keyword>
<dbReference type="RefSeq" id="WP_257767468.1">
    <property type="nucleotide sequence ID" value="NZ_CP102480.1"/>
</dbReference>
<keyword evidence="1 3" id="KW-0963">Cytoplasm</keyword>
<dbReference type="KEGG" id="naci:NUH88_16375"/>
<dbReference type="PANTHER" id="PTHR30592">
    <property type="entry name" value="FORMATE DEHYDROGENASE"/>
    <property type="match status" value="1"/>
</dbReference>
<feature type="active site" description="Cysteine persulfide intermediate" evidence="3">
    <location>
        <position position="119"/>
    </location>
</feature>
<dbReference type="Gene3D" id="3.10.20.10">
    <property type="match status" value="1"/>
</dbReference>
<comment type="subcellular location">
    <subcellularLocation>
        <location evidence="3">Cytoplasm</location>
    </subcellularLocation>
</comment>
<dbReference type="Pfam" id="PF02634">
    <property type="entry name" value="FdhD-NarQ"/>
    <property type="match status" value="1"/>
</dbReference>
<evidence type="ECO:0000256" key="1">
    <source>
        <dbReference type="ARBA" id="ARBA00022490"/>
    </source>
</evidence>
<dbReference type="GO" id="GO:0006777">
    <property type="term" value="P:Mo-molybdopterin cofactor biosynthetic process"/>
    <property type="evidence" value="ECO:0007669"/>
    <property type="project" value="UniProtKB-UniRule"/>
</dbReference>
<dbReference type="Gene3D" id="3.40.140.10">
    <property type="entry name" value="Cytidine Deaminase, domain 2"/>
    <property type="match status" value="1"/>
</dbReference>
<gene>
    <name evidence="3 4" type="primary">fdhD</name>
    <name evidence="4" type="ORF">NUH88_16375</name>
</gene>
<dbReference type="HAMAP" id="MF_00187">
    <property type="entry name" value="FdhD"/>
    <property type="match status" value="1"/>
</dbReference>
<dbReference type="GO" id="GO:0016783">
    <property type="term" value="F:sulfurtransferase activity"/>
    <property type="evidence" value="ECO:0007669"/>
    <property type="project" value="InterPro"/>
</dbReference>
<comment type="caution">
    <text evidence="3">Lacks conserved residue(s) required for the propagation of feature annotation.</text>
</comment>
<dbReference type="GO" id="GO:0097163">
    <property type="term" value="F:sulfur carrier activity"/>
    <property type="evidence" value="ECO:0007669"/>
    <property type="project" value="UniProtKB-UniRule"/>
</dbReference>
<dbReference type="AlphaFoldDB" id="A0A9J7AP33"/>
<dbReference type="EMBL" id="CP102480">
    <property type="protein sequence ID" value="UUX48967.1"/>
    <property type="molecule type" value="Genomic_DNA"/>
</dbReference>